<comment type="caution">
    <text evidence="4">The sequence shown here is derived from an EMBL/GenBank/DDBJ whole genome shotgun (WGS) entry which is preliminary data.</text>
</comment>
<dbReference type="EMBL" id="BAABJO010000015">
    <property type="protein sequence ID" value="GAA5126526.1"/>
    <property type="molecule type" value="Genomic_DNA"/>
</dbReference>
<evidence type="ECO:0000313" key="5">
    <source>
        <dbReference type="Proteomes" id="UP001500804"/>
    </source>
</evidence>
<evidence type="ECO:0000313" key="4">
    <source>
        <dbReference type="EMBL" id="GAA5126526.1"/>
    </source>
</evidence>
<dbReference type="SUPFAM" id="SSF56176">
    <property type="entry name" value="FAD-binding/transporter-associated domain-like"/>
    <property type="match status" value="1"/>
</dbReference>
<evidence type="ECO:0000259" key="3">
    <source>
        <dbReference type="PROSITE" id="PS51387"/>
    </source>
</evidence>
<dbReference type="SMART" id="SM01092">
    <property type="entry name" value="CO_deh_flav_C"/>
    <property type="match status" value="1"/>
</dbReference>
<dbReference type="Pfam" id="PF00941">
    <property type="entry name" value="FAD_binding_5"/>
    <property type="match status" value="1"/>
</dbReference>
<dbReference type="InterPro" id="IPR036318">
    <property type="entry name" value="FAD-bd_PCMH-like_sf"/>
</dbReference>
<evidence type="ECO:0000256" key="2">
    <source>
        <dbReference type="SAM" id="MobiDB-lite"/>
    </source>
</evidence>
<keyword evidence="1" id="KW-0560">Oxidoreductase</keyword>
<dbReference type="Proteomes" id="UP001500804">
    <property type="component" value="Unassembled WGS sequence"/>
</dbReference>
<dbReference type="InterPro" id="IPR036683">
    <property type="entry name" value="CO_DH_flav_C_dom_sf"/>
</dbReference>
<organism evidence="4 5">
    <name type="scientific">Pseudonocardia adelaidensis</name>
    <dbReference type="NCBI Taxonomy" id="648754"/>
    <lineage>
        <taxon>Bacteria</taxon>
        <taxon>Bacillati</taxon>
        <taxon>Actinomycetota</taxon>
        <taxon>Actinomycetes</taxon>
        <taxon>Pseudonocardiales</taxon>
        <taxon>Pseudonocardiaceae</taxon>
        <taxon>Pseudonocardia</taxon>
    </lineage>
</organism>
<evidence type="ECO:0000256" key="1">
    <source>
        <dbReference type="ARBA" id="ARBA00023002"/>
    </source>
</evidence>
<keyword evidence="5" id="KW-1185">Reference proteome</keyword>
<dbReference type="InterPro" id="IPR016169">
    <property type="entry name" value="FAD-bd_PCMH_sub2"/>
</dbReference>
<dbReference type="InterPro" id="IPR016166">
    <property type="entry name" value="FAD-bd_PCMH"/>
</dbReference>
<feature type="compositionally biased region" description="Basic and acidic residues" evidence="2">
    <location>
        <begin position="327"/>
        <end position="345"/>
    </location>
</feature>
<proteinExistence type="predicted"/>
<feature type="region of interest" description="Disordered" evidence="2">
    <location>
        <begin position="324"/>
        <end position="351"/>
    </location>
</feature>
<feature type="domain" description="FAD-binding PCMH-type" evidence="3">
    <location>
        <begin position="1"/>
        <end position="220"/>
    </location>
</feature>
<accession>A0ABP9NMB8</accession>
<dbReference type="PROSITE" id="PS51387">
    <property type="entry name" value="FAD_PCMH"/>
    <property type="match status" value="1"/>
</dbReference>
<protein>
    <submittedName>
        <fullName evidence="4">Xanthine dehydrogenase family protein subunit M</fullName>
    </submittedName>
</protein>
<dbReference type="RefSeq" id="WP_345606982.1">
    <property type="nucleotide sequence ID" value="NZ_BAABJO010000015.1"/>
</dbReference>
<dbReference type="InterPro" id="IPR016167">
    <property type="entry name" value="FAD-bd_PCMH_sub1"/>
</dbReference>
<dbReference type="InterPro" id="IPR005107">
    <property type="entry name" value="CO_DH_flav_C"/>
</dbReference>
<dbReference type="InterPro" id="IPR002346">
    <property type="entry name" value="Mopterin_DH_FAD-bd"/>
</dbReference>
<dbReference type="Gene3D" id="3.30.465.10">
    <property type="match status" value="2"/>
</dbReference>
<dbReference type="PANTHER" id="PTHR42659:SF1">
    <property type="entry name" value="OXIDOREDUCTASE"/>
    <property type="match status" value="1"/>
</dbReference>
<dbReference type="Pfam" id="PF03450">
    <property type="entry name" value="CO_deh_flav_C"/>
    <property type="match status" value="1"/>
</dbReference>
<dbReference type="SUPFAM" id="SSF55447">
    <property type="entry name" value="CO dehydrogenase flavoprotein C-terminal domain-like"/>
    <property type="match status" value="1"/>
</dbReference>
<dbReference type="PANTHER" id="PTHR42659">
    <property type="entry name" value="XANTHINE DEHYDROGENASE SUBUNIT C-RELATED"/>
    <property type="match status" value="1"/>
</dbReference>
<sequence>MRPFGYLSAPDLPTALDAVAAGARPLGGGTNLVDLMREDVERPETLVDVTALPLAGMDELPGGGLRIGAVVRNSHLAADRLVRSRYPVLAQALLAGASGQLRNMATVGGNLLQRTRCPYFRDHAASCNKREPGSGCAALGGLHRGMAVLGTSEHCIAAHPSDMAVALVALDAVVEVQSVRGTRRIPLAELHRPPGETPHVETRLAADELITAVELPALPVARTSRYRKVRDRASFAFALVSVAAALEVRDGEVVDVRLALGGVATTPWRAREAERLLLRAPATDETFRRAAAAELAPAVARPDNAFKIELVQRTVVATLRQLATERSSAERADGTERSSAERADGTEGGAA</sequence>
<dbReference type="InterPro" id="IPR051312">
    <property type="entry name" value="Diverse_Substr_Oxidored"/>
</dbReference>
<reference evidence="5" key="1">
    <citation type="journal article" date="2019" name="Int. J. Syst. Evol. Microbiol.">
        <title>The Global Catalogue of Microorganisms (GCM) 10K type strain sequencing project: providing services to taxonomists for standard genome sequencing and annotation.</title>
        <authorList>
            <consortium name="The Broad Institute Genomics Platform"/>
            <consortium name="The Broad Institute Genome Sequencing Center for Infectious Disease"/>
            <person name="Wu L."/>
            <person name="Ma J."/>
        </authorList>
    </citation>
    <scope>NUCLEOTIDE SEQUENCE [LARGE SCALE GENOMIC DNA]</scope>
    <source>
        <strain evidence="5">JCM 18302</strain>
    </source>
</reference>
<dbReference type="Gene3D" id="3.30.43.10">
    <property type="entry name" value="Uridine Diphospho-n-acetylenolpyruvylglucosamine Reductase, domain 2"/>
    <property type="match status" value="1"/>
</dbReference>
<name>A0ABP9NMB8_9PSEU</name>
<gene>
    <name evidence="4" type="ORF">GCM10023320_42540</name>
</gene>
<dbReference type="Gene3D" id="3.30.390.50">
    <property type="entry name" value="CO dehydrogenase flavoprotein, C-terminal domain"/>
    <property type="match status" value="1"/>
</dbReference>